<keyword evidence="2" id="KW-1185">Reference proteome</keyword>
<gene>
    <name evidence="1" type="ORF">KHU32_06720</name>
</gene>
<organism evidence="1 2">
    <name type="scientific">Roseococcus pinisoli</name>
    <dbReference type="NCBI Taxonomy" id="2835040"/>
    <lineage>
        <taxon>Bacteria</taxon>
        <taxon>Pseudomonadati</taxon>
        <taxon>Pseudomonadota</taxon>
        <taxon>Alphaproteobacteria</taxon>
        <taxon>Acetobacterales</taxon>
        <taxon>Roseomonadaceae</taxon>
        <taxon>Roseococcus</taxon>
    </lineage>
</organism>
<name>A0ABS5QB06_9PROT</name>
<dbReference type="Gene3D" id="3.30.160.150">
    <property type="entry name" value="Lipoprotein like domain"/>
    <property type="match status" value="1"/>
</dbReference>
<evidence type="ECO:0008006" key="3">
    <source>
        <dbReference type="Google" id="ProtNLM"/>
    </source>
</evidence>
<dbReference type="Pfam" id="PF04390">
    <property type="entry name" value="LptE"/>
    <property type="match status" value="1"/>
</dbReference>
<evidence type="ECO:0000313" key="2">
    <source>
        <dbReference type="Proteomes" id="UP000766336"/>
    </source>
</evidence>
<comment type="caution">
    <text evidence="1">The sequence shown here is derived from an EMBL/GenBank/DDBJ whole genome shotgun (WGS) entry which is preliminary data.</text>
</comment>
<dbReference type="RefSeq" id="WP_213669235.1">
    <property type="nucleotide sequence ID" value="NZ_JAHCDA010000001.1"/>
</dbReference>
<sequence length="187" mass="20404">MSEPVPRRRGLLLSTLGLASAGLAGCGFRPVYGPEGERSTAVDGTVEPALRDRLASVRVGPIGERSGQLLRRSLQRQLEGQRPGTPARYDLAATISWQSEPLGYRRDGMVTRVRYVATGTWILATAAIPPVVLDRGTVRTLDAFNIPDLQFFAADASRDEMERRLVSEISDRIALAVAVSLRRHPQA</sequence>
<accession>A0ABS5QB06</accession>
<dbReference type="EMBL" id="JAHCDA010000001">
    <property type="protein sequence ID" value="MBS7810623.1"/>
    <property type="molecule type" value="Genomic_DNA"/>
</dbReference>
<proteinExistence type="predicted"/>
<protein>
    <recommendedName>
        <fullName evidence="3">LPS-assembly lipoprotein</fullName>
    </recommendedName>
</protein>
<dbReference type="PROSITE" id="PS51257">
    <property type="entry name" value="PROKAR_LIPOPROTEIN"/>
    <property type="match status" value="1"/>
</dbReference>
<evidence type="ECO:0000313" key="1">
    <source>
        <dbReference type="EMBL" id="MBS7810623.1"/>
    </source>
</evidence>
<dbReference type="Proteomes" id="UP000766336">
    <property type="component" value="Unassembled WGS sequence"/>
</dbReference>
<reference evidence="1 2" key="1">
    <citation type="submission" date="2021-05" db="EMBL/GenBank/DDBJ databases">
        <title>Roseococcus sp. XZZS9, whole genome shotgun sequencing project.</title>
        <authorList>
            <person name="Zhao G."/>
            <person name="Shen L."/>
        </authorList>
    </citation>
    <scope>NUCLEOTIDE SEQUENCE [LARGE SCALE GENOMIC DNA]</scope>
    <source>
        <strain evidence="1 2">XZZS9</strain>
    </source>
</reference>
<dbReference type="InterPro" id="IPR007485">
    <property type="entry name" value="LPS_assembly_LptE"/>
</dbReference>